<comment type="similarity">
    <text evidence="2">Belongs to the bacterial solute-binding protein 2 family.</text>
</comment>
<dbReference type="PANTHER" id="PTHR46847">
    <property type="entry name" value="D-ALLOSE-BINDING PERIPLASMIC PROTEIN-RELATED"/>
    <property type="match status" value="1"/>
</dbReference>
<sequence length="341" mass="38478">MSQNIKRKIGIWGMIFLMTALLTGCQDPKKEEESKNEDTILNQELTVVGVSQLGSESMWRSANTVSIKETFCKENGYFLLFDNARQKQENQIKAIRSFISQRVDYIVFSPITEEGWETVLQEAKDAGIPVILMDRNVKVADESLYTTWVGSDFTEEGRKAGEWLAEHLAGIKFNDEDVNIVVLQGTKGSSAMLGRSAGFHEVASQYPNWKILEEVNGDFTTVKGKEEMAQLLKKHENIDVLVSQNDDMTFGALEAIREAEKETGVKRDIIIISFDATRTALEKVKAGTINADVECNPLLGDEIEEVIQRIENDAPVEKAYYIEEKVFTQKNVMSVIKDRIY</sequence>
<evidence type="ECO:0000313" key="5">
    <source>
        <dbReference type="EMBL" id="MBU3877514.1"/>
    </source>
</evidence>
<comment type="caution">
    <text evidence="5">The sequence shown here is derived from an EMBL/GenBank/DDBJ whole genome shotgun (WGS) entry which is preliminary data.</text>
</comment>
<evidence type="ECO:0000256" key="1">
    <source>
        <dbReference type="ARBA" id="ARBA00004196"/>
    </source>
</evidence>
<reference evidence="5 6" key="1">
    <citation type="submission" date="2021-06" db="EMBL/GenBank/DDBJ databases">
        <title>Faecalicatena sp. nov. isolated from porcine feces.</title>
        <authorList>
            <person name="Oh B.S."/>
            <person name="Lee J.H."/>
        </authorList>
    </citation>
    <scope>NUCLEOTIDE SEQUENCE [LARGE SCALE GENOMIC DNA]</scope>
    <source>
        <strain evidence="5 6">AGMB00832</strain>
    </source>
</reference>
<dbReference type="CDD" id="cd06309">
    <property type="entry name" value="PBP1_galactofuranose_YtfQ-like"/>
    <property type="match status" value="1"/>
</dbReference>
<dbReference type="PROSITE" id="PS51257">
    <property type="entry name" value="PROKAR_LIPOPROTEIN"/>
    <property type="match status" value="1"/>
</dbReference>
<keyword evidence="6" id="KW-1185">Reference proteome</keyword>
<evidence type="ECO:0000313" key="6">
    <source>
        <dbReference type="Proteomes" id="UP000723714"/>
    </source>
</evidence>
<gene>
    <name evidence="5" type="ORF">HGO97_017055</name>
</gene>
<dbReference type="Proteomes" id="UP000723714">
    <property type="component" value="Unassembled WGS sequence"/>
</dbReference>
<dbReference type="PANTHER" id="PTHR46847:SF3">
    <property type="entry name" value="GALACTOFURANOSE-BINDING PROTEIN YTFQ"/>
    <property type="match status" value="1"/>
</dbReference>
<dbReference type="RefSeq" id="WP_216244119.1">
    <property type="nucleotide sequence ID" value="NZ_JABACJ020000019.1"/>
</dbReference>
<proteinExistence type="inferred from homology"/>
<keyword evidence="3" id="KW-0732">Signal</keyword>
<name>A0ABS6D7Q4_9FIRM</name>
<organism evidence="5 6">
    <name type="scientific">Faecalicatena faecalis</name>
    <dbReference type="NCBI Taxonomy" id="2726362"/>
    <lineage>
        <taxon>Bacteria</taxon>
        <taxon>Bacillati</taxon>
        <taxon>Bacillota</taxon>
        <taxon>Clostridia</taxon>
        <taxon>Lachnospirales</taxon>
        <taxon>Lachnospiraceae</taxon>
        <taxon>Faecalicatena</taxon>
    </lineage>
</organism>
<protein>
    <submittedName>
        <fullName evidence="5">ABC transporter substrate-binding protein</fullName>
    </submittedName>
</protein>
<evidence type="ECO:0000256" key="2">
    <source>
        <dbReference type="ARBA" id="ARBA00007639"/>
    </source>
</evidence>
<evidence type="ECO:0000256" key="3">
    <source>
        <dbReference type="ARBA" id="ARBA00022729"/>
    </source>
</evidence>
<dbReference type="EMBL" id="JABACJ020000019">
    <property type="protein sequence ID" value="MBU3877514.1"/>
    <property type="molecule type" value="Genomic_DNA"/>
</dbReference>
<dbReference type="Pfam" id="PF13407">
    <property type="entry name" value="Peripla_BP_4"/>
    <property type="match status" value="1"/>
</dbReference>
<comment type="subcellular location">
    <subcellularLocation>
        <location evidence="1">Cell envelope</location>
    </subcellularLocation>
</comment>
<feature type="domain" description="Periplasmic binding protein" evidence="4">
    <location>
        <begin position="69"/>
        <end position="292"/>
    </location>
</feature>
<evidence type="ECO:0000259" key="4">
    <source>
        <dbReference type="Pfam" id="PF13407"/>
    </source>
</evidence>
<accession>A0ABS6D7Q4</accession>
<dbReference type="InterPro" id="IPR025997">
    <property type="entry name" value="SBP_2_dom"/>
</dbReference>